<dbReference type="Proteomes" id="UP000299102">
    <property type="component" value="Unassembled WGS sequence"/>
</dbReference>
<dbReference type="AlphaFoldDB" id="A0A4C1U029"/>
<protein>
    <submittedName>
        <fullName evidence="2">Uncharacterized protein</fullName>
    </submittedName>
</protein>
<evidence type="ECO:0000313" key="2">
    <source>
        <dbReference type="EMBL" id="GBP19675.1"/>
    </source>
</evidence>
<name>A0A4C1U029_EUMVA</name>
<sequence>MWTDENQKKKKKKTSLKPITKTLAGGRGRDAQRSDVVYIAIGQRRLHSVLRERLGGARRAENLRLAVEAVIQLSKSLRPSPLAAAYTRSHKLD</sequence>
<organism evidence="2 3">
    <name type="scientific">Eumeta variegata</name>
    <name type="common">Bagworm moth</name>
    <name type="synonym">Eumeta japonica</name>
    <dbReference type="NCBI Taxonomy" id="151549"/>
    <lineage>
        <taxon>Eukaryota</taxon>
        <taxon>Metazoa</taxon>
        <taxon>Ecdysozoa</taxon>
        <taxon>Arthropoda</taxon>
        <taxon>Hexapoda</taxon>
        <taxon>Insecta</taxon>
        <taxon>Pterygota</taxon>
        <taxon>Neoptera</taxon>
        <taxon>Endopterygota</taxon>
        <taxon>Lepidoptera</taxon>
        <taxon>Glossata</taxon>
        <taxon>Ditrysia</taxon>
        <taxon>Tineoidea</taxon>
        <taxon>Psychidae</taxon>
        <taxon>Oiketicinae</taxon>
        <taxon>Eumeta</taxon>
    </lineage>
</organism>
<evidence type="ECO:0000313" key="3">
    <source>
        <dbReference type="Proteomes" id="UP000299102"/>
    </source>
</evidence>
<gene>
    <name evidence="2" type="ORF">EVAR_75647_1</name>
</gene>
<feature type="region of interest" description="Disordered" evidence="1">
    <location>
        <begin position="1"/>
        <end position="30"/>
    </location>
</feature>
<comment type="caution">
    <text evidence="2">The sequence shown here is derived from an EMBL/GenBank/DDBJ whole genome shotgun (WGS) entry which is preliminary data.</text>
</comment>
<evidence type="ECO:0000256" key="1">
    <source>
        <dbReference type="SAM" id="MobiDB-lite"/>
    </source>
</evidence>
<keyword evidence="3" id="KW-1185">Reference proteome</keyword>
<reference evidence="2 3" key="1">
    <citation type="journal article" date="2019" name="Commun. Biol.">
        <title>The bagworm genome reveals a unique fibroin gene that provides high tensile strength.</title>
        <authorList>
            <person name="Kono N."/>
            <person name="Nakamura H."/>
            <person name="Ohtoshi R."/>
            <person name="Tomita M."/>
            <person name="Numata K."/>
            <person name="Arakawa K."/>
        </authorList>
    </citation>
    <scope>NUCLEOTIDE SEQUENCE [LARGE SCALE GENOMIC DNA]</scope>
</reference>
<accession>A0A4C1U029</accession>
<dbReference type="EMBL" id="BGZK01000110">
    <property type="protein sequence ID" value="GBP19675.1"/>
    <property type="molecule type" value="Genomic_DNA"/>
</dbReference>
<proteinExistence type="predicted"/>